<evidence type="ECO:0000313" key="2">
    <source>
        <dbReference type="Proteomes" id="UP000325536"/>
    </source>
</evidence>
<accession>A0A5P3MUD1</accession>
<dbReference type="EMBL" id="CP031699">
    <property type="protein sequence ID" value="QEY24371.1"/>
    <property type="molecule type" value="Genomic_DNA"/>
</dbReference>
<organism evidence="1 2">
    <name type="scientific">Neisseria animalis</name>
    <dbReference type="NCBI Taxonomy" id="492"/>
    <lineage>
        <taxon>Bacteria</taxon>
        <taxon>Pseudomonadati</taxon>
        <taxon>Pseudomonadota</taxon>
        <taxon>Betaproteobacteria</taxon>
        <taxon>Neisseriales</taxon>
        <taxon>Neisseriaceae</taxon>
        <taxon>Neisseria</taxon>
    </lineage>
</organism>
<evidence type="ECO:0000313" key="1">
    <source>
        <dbReference type="EMBL" id="QEY24371.1"/>
    </source>
</evidence>
<sequence length="140" mass="14380">MVCTAVLNYNISPTVSGMCFMRKLVLLVAAASVLGGCGEAGQNAVSDAVQQQLRSGFVQAAAEQCLNRIPEHPLIDGDKAKEVCNCTADKLVNEVSAADLSSIIDGNIGSEIGTKIQTAAMQCLTEMSGMAGETAASAAQ</sequence>
<gene>
    <name evidence="1" type="ORF">D0T90_07690</name>
</gene>
<protein>
    <submittedName>
        <fullName evidence="1">Uncharacterized protein</fullName>
    </submittedName>
</protein>
<dbReference type="KEGG" id="naq:D0T90_07690"/>
<proteinExistence type="predicted"/>
<reference evidence="1 2" key="1">
    <citation type="submission" date="2018-08" db="EMBL/GenBank/DDBJ databases">
        <title>Neisseria animalis ATCC 49930 complete genome.</title>
        <authorList>
            <person name="Veseli I.A."/>
            <person name="Mascarenhas dos Santos A.C."/>
            <person name="Buttler R."/>
            <person name="Pombert J.-F."/>
        </authorList>
    </citation>
    <scope>NUCLEOTIDE SEQUENCE [LARGE SCALE GENOMIC DNA]</scope>
    <source>
        <strain evidence="1 2">ATCC 49930</strain>
    </source>
</reference>
<dbReference type="AlphaFoldDB" id="A0A5P3MUD1"/>
<keyword evidence="2" id="KW-1185">Reference proteome</keyword>
<dbReference type="Proteomes" id="UP000325536">
    <property type="component" value="Chromosome"/>
</dbReference>
<name>A0A5P3MUD1_NEIAN</name>